<dbReference type="GO" id="GO:0031965">
    <property type="term" value="C:nuclear membrane"/>
    <property type="evidence" value="ECO:0007669"/>
    <property type="project" value="UniProtKB-SubCell"/>
</dbReference>
<keyword evidence="3" id="KW-0653">Protein transport</keyword>
<dbReference type="PANTHER" id="PTHR13003:SF2">
    <property type="entry name" value="NUCLEAR PORE COMPLEX PROTEIN NUP107"/>
    <property type="match status" value="1"/>
</dbReference>
<gene>
    <name evidence="9" type="primary">NUP84_2</name>
    <name evidence="9" type="ORF">H4R34_005693</name>
</gene>
<evidence type="ECO:0000256" key="8">
    <source>
        <dbReference type="SAM" id="MobiDB-lite"/>
    </source>
</evidence>
<keyword evidence="6 7" id="KW-0539">Nucleus</keyword>
<keyword evidence="5 7" id="KW-0906">Nuclear pore complex</keyword>
<dbReference type="Proteomes" id="UP001151582">
    <property type="component" value="Unassembled WGS sequence"/>
</dbReference>
<protein>
    <recommendedName>
        <fullName evidence="7">Nuclear pore complex protein</fullName>
    </recommendedName>
</protein>
<sequence length="242" mass="27131">MPSFSLALSMDTSAASRQDAAAPSEMSMDVAASSPIGETERFTNTMDPNQSVQPTREQCKKQELLAAVQEYFHYRNLLDCFAAYNAWSDCLAHKPVKGTASAALPMADWSAQFKTLSLRTEESLRRLLESDWLSHDIHAASDDRHSGRNSFGDPARNAELETLRNWVIPEIVFRLHTVLLESHSVIPSNLDKSIQLSDLVADEQFQLYREFMKTHQLPKLLYLFAQSSMALLKTSTSPFASS</sequence>
<organism evidence="9 10">
    <name type="scientific">Dimargaris verticillata</name>
    <dbReference type="NCBI Taxonomy" id="2761393"/>
    <lineage>
        <taxon>Eukaryota</taxon>
        <taxon>Fungi</taxon>
        <taxon>Fungi incertae sedis</taxon>
        <taxon>Zoopagomycota</taxon>
        <taxon>Kickxellomycotina</taxon>
        <taxon>Dimargaritomycetes</taxon>
        <taxon>Dimargaritales</taxon>
        <taxon>Dimargaritaceae</taxon>
        <taxon>Dimargaris</taxon>
    </lineage>
</organism>
<evidence type="ECO:0000256" key="3">
    <source>
        <dbReference type="ARBA" id="ARBA00022927"/>
    </source>
</evidence>
<keyword evidence="4 7" id="KW-0811">Translocation</keyword>
<dbReference type="Pfam" id="PF04121">
    <property type="entry name" value="Nup84_Nup100"/>
    <property type="match status" value="1"/>
</dbReference>
<dbReference type="Gene3D" id="1.20.190.50">
    <property type="match status" value="1"/>
</dbReference>
<dbReference type="GO" id="GO:0000973">
    <property type="term" value="P:post-transcriptional tethering of RNA polymerase II gene DNA at nuclear periphery"/>
    <property type="evidence" value="ECO:0007669"/>
    <property type="project" value="TreeGrafter"/>
</dbReference>
<evidence type="ECO:0000256" key="2">
    <source>
        <dbReference type="ARBA" id="ARBA00022816"/>
    </source>
</evidence>
<reference evidence="9" key="1">
    <citation type="submission" date="2022-07" db="EMBL/GenBank/DDBJ databases">
        <title>Phylogenomic reconstructions and comparative analyses of Kickxellomycotina fungi.</title>
        <authorList>
            <person name="Reynolds N.K."/>
            <person name="Stajich J.E."/>
            <person name="Barry K."/>
            <person name="Grigoriev I.V."/>
            <person name="Crous P."/>
            <person name="Smith M.E."/>
        </authorList>
    </citation>
    <scope>NUCLEOTIDE SEQUENCE</scope>
    <source>
        <strain evidence="9">RSA 567</strain>
    </source>
</reference>
<proteinExistence type="inferred from homology"/>
<dbReference type="GO" id="GO:0017056">
    <property type="term" value="F:structural constituent of nuclear pore"/>
    <property type="evidence" value="ECO:0007669"/>
    <property type="project" value="UniProtKB-UniRule"/>
</dbReference>
<comment type="function">
    <text evidence="7">Functions as a component of the nuclear pore complex (NPC).</text>
</comment>
<keyword evidence="10" id="KW-1185">Reference proteome</keyword>
<evidence type="ECO:0000313" key="9">
    <source>
        <dbReference type="EMBL" id="KAJ1971585.1"/>
    </source>
</evidence>
<accession>A0A9W8B336</accession>
<dbReference type="InterPro" id="IPR007252">
    <property type="entry name" value="Nup84/Nup107"/>
</dbReference>
<comment type="similarity">
    <text evidence="7">Belongs to the nucleoporin Nup84/Nup107 family.</text>
</comment>
<evidence type="ECO:0000256" key="5">
    <source>
        <dbReference type="ARBA" id="ARBA00023132"/>
    </source>
</evidence>
<evidence type="ECO:0000256" key="6">
    <source>
        <dbReference type="ARBA" id="ARBA00023242"/>
    </source>
</evidence>
<feature type="region of interest" description="Disordered" evidence="8">
    <location>
        <begin position="15"/>
        <end position="56"/>
    </location>
</feature>
<evidence type="ECO:0000256" key="4">
    <source>
        <dbReference type="ARBA" id="ARBA00023010"/>
    </source>
</evidence>
<evidence type="ECO:0000313" key="10">
    <source>
        <dbReference type="Proteomes" id="UP001151582"/>
    </source>
</evidence>
<dbReference type="PANTHER" id="PTHR13003">
    <property type="entry name" value="NUP107-RELATED"/>
    <property type="match status" value="1"/>
</dbReference>
<comment type="subcellular location">
    <subcellularLocation>
        <location evidence="7">Nucleus</location>
        <location evidence="7">Nuclear pore complex</location>
    </subcellularLocation>
    <subcellularLocation>
        <location evidence="7">Nucleus membrane</location>
    </subcellularLocation>
</comment>
<dbReference type="GO" id="GO:0006406">
    <property type="term" value="P:mRNA export from nucleus"/>
    <property type="evidence" value="ECO:0007669"/>
    <property type="project" value="TreeGrafter"/>
</dbReference>
<dbReference type="EMBL" id="JANBQB010001319">
    <property type="protein sequence ID" value="KAJ1971585.1"/>
    <property type="molecule type" value="Genomic_DNA"/>
</dbReference>
<dbReference type="AlphaFoldDB" id="A0A9W8B336"/>
<keyword evidence="2" id="KW-0509">mRNA transport</keyword>
<dbReference type="OrthoDB" id="3098at2759"/>
<comment type="subunit">
    <text evidence="7">Part of the nuclear pore complex (NPC).</text>
</comment>
<dbReference type="GO" id="GO:0031080">
    <property type="term" value="C:nuclear pore outer ring"/>
    <property type="evidence" value="ECO:0007669"/>
    <property type="project" value="TreeGrafter"/>
</dbReference>
<keyword evidence="7" id="KW-0472">Membrane</keyword>
<evidence type="ECO:0000256" key="7">
    <source>
        <dbReference type="RuleBase" id="RU365072"/>
    </source>
</evidence>
<comment type="caution">
    <text evidence="9">The sequence shown here is derived from an EMBL/GenBank/DDBJ whole genome shotgun (WGS) entry which is preliminary data.</text>
</comment>
<feature type="compositionally biased region" description="Polar residues" evidence="8">
    <location>
        <begin position="42"/>
        <end position="56"/>
    </location>
</feature>
<name>A0A9W8B336_9FUNG</name>
<dbReference type="GO" id="GO:0006606">
    <property type="term" value="P:protein import into nucleus"/>
    <property type="evidence" value="ECO:0007669"/>
    <property type="project" value="TreeGrafter"/>
</dbReference>
<evidence type="ECO:0000256" key="1">
    <source>
        <dbReference type="ARBA" id="ARBA00022448"/>
    </source>
</evidence>
<keyword evidence="1 7" id="KW-0813">Transport</keyword>